<evidence type="ECO:0000256" key="8">
    <source>
        <dbReference type="RuleBase" id="RU004473"/>
    </source>
</evidence>
<comment type="catalytic activity">
    <reaction evidence="1 8">
        <text>dTDP-alpha-D-glucose = dTDP-4-dehydro-6-deoxy-alpha-D-glucose + H2O</text>
        <dbReference type="Rhea" id="RHEA:17221"/>
        <dbReference type="ChEBI" id="CHEBI:15377"/>
        <dbReference type="ChEBI" id="CHEBI:57477"/>
        <dbReference type="ChEBI" id="CHEBI:57649"/>
        <dbReference type="EC" id="4.2.1.46"/>
    </reaction>
</comment>
<name>A0A919SBJ0_9ACTN</name>
<keyword evidence="7 8" id="KW-0456">Lyase</keyword>
<gene>
    <name evidence="10" type="primary">rfbB_1</name>
    <name evidence="10" type="ORF">Aau02nite_32180</name>
</gene>
<dbReference type="Pfam" id="PF16363">
    <property type="entry name" value="GDP_Man_Dehyd"/>
    <property type="match status" value="1"/>
</dbReference>
<protein>
    <recommendedName>
        <fullName evidence="5 8">dTDP-glucose 4,6-dehydratase</fullName>
        <ecNumber evidence="4 8">4.2.1.46</ecNumber>
    </recommendedName>
</protein>
<evidence type="ECO:0000256" key="2">
    <source>
        <dbReference type="ARBA" id="ARBA00001911"/>
    </source>
</evidence>
<dbReference type="Gene3D" id="3.90.25.10">
    <property type="entry name" value="UDP-galactose 4-epimerase, domain 1"/>
    <property type="match status" value="1"/>
</dbReference>
<dbReference type="Gene3D" id="3.40.50.720">
    <property type="entry name" value="NAD(P)-binding Rossmann-like Domain"/>
    <property type="match status" value="1"/>
</dbReference>
<evidence type="ECO:0000256" key="1">
    <source>
        <dbReference type="ARBA" id="ARBA00001539"/>
    </source>
</evidence>
<evidence type="ECO:0000256" key="6">
    <source>
        <dbReference type="ARBA" id="ARBA00023027"/>
    </source>
</evidence>
<dbReference type="InterPro" id="IPR005888">
    <property type="entry name" value="dTDP_Gluc_deHydtase"/>
</dbReference>
<dbReference type="NCBIfam" id="TIGR01181">
    <property type="entry name" value="dTDP_gluc_dehyt"/>
    <property type="match status" value="1"/>
</dbReference>
<dbReference type="EC" id="4.2.1.46" evidence="4 8"/>
<dbReference type="InterPro" id="IPR036291">
    <property type="entry name" value="NAD(P)-bd_dom_sf"/>
</dbReference>
<evidence type="ECO:0000256" key="7">
    <source>
        <dbReference type="ARBA" id="ARBA00023239"/>
    </source>
</evidence>
<proteinExistence type="inferred from homology"/>
<dbReference type="InterPro" id="IPR016040">
    <property type="entry name" value="NAD(P)-bd_dom"/>
</dbReference>
<evidence type="ECO:0000259" key="9">
    <source>
        <dbReference type="Pfam" id="PF16363"/>
    </source>
</evidence>
<dbReference type="AlphaFoldDB" id="A0A919SBJ0"/>
<comment type="caution">
    <text evidence="10">The sequence shown here is derived from an EMBL/GenBank/DDBJ whole genome shotgun (WGS) entry which is preliminary data.</text>
</comment>
<sequence length="340" mass="37493">MKINSQGLDLRIHSRLMNLLVTGGAGFIGSHFVRGALTDALPGLEGVRVTVLDKLTYAGNFANLGPVAESKRLDFVPGDIADAALVNSVLPRHDAVVHFAAESHVDRSIRAATEFATTNVVGTQVLLDAALRHGTSRFVHVSTDEVYGSISTGAWTERSPLAPNSPYAATKAGADLLALAYHRTHELPVVVTRCANNYGPYQHPEKLIPRFVTNLLRGRTVPLYGDGEQVRDWVHVDDHCRGTALALLEGKAGEVYHIGGNEELTNRKLTGMLLEACGAGWDRVETVEDRKGHDRRYALDDERIRQELGYRPRVDFAAGLAETVQWYRDNEDWWRPNVID</sequence>
<comment type="cofactor">
    <cofactor evidence="2 8">
        <name>NAD(+)</name>
        <dbReference type="ChEBI" id="CHEBI:57540"/>
    </cofactor>
</comment>
<evidence type="ECO:0000256" key="5">
    <source>
        <dbReference type="ARBA" id="ARBA00016977"/>
    </source>
</evidence>
<comment type="similarity">
    <text evidence="3 8">Belongs to the NAD(P)-dependent epimerase/dehydratase family. dTDP-glucose dehydratase subfamily.</text>
</comment>
<dbReference type="Proteomes" id="UP000681340">
    <property type="component" value="Unassembled WGS sequence"/>
</dbReference>
<evidence type="ECO:0000256" key="3">
    <source>
        <dbReference type="ARBA" id="ARBA00008178"/>
    </source>
</evidence>
<keyword evidence="11" id="KW-1185">Reference proteome</keyword>
<evidence type="ECO:0000256" key="4">
    <source>
        <dbReference type="ARBA" id="ARBA00011990"/>
    </source>
</evidence>
<evidence type="ECO:0000313" key="10">
    <source>
        <dbReference type="EMBL" id="GIM68560.1"/>
    </source>
</evidence>
<dbReference type="SUPFAM" id="SSF51735">
    <property type="entry name" value="NAD(P)-binding Rossmann-fold domains"/>
    <property type="match status" value="1"/>
</dbReference>
<dbReference type="GO" id="GO:0009225">
    <property type="term" value="P:nucleotide-sugar metabolic process"/>
    <property type="evidence" value="ECO:0007669"/>
    <property type="project" value="InterPro"/>
</dbReference>
<dbReference type="EMBL" id="BOQL01000026">
    <property type="protein sequence ID" value="GIM68560.1"/>
    <property type="molecule type" value="Genomic_DNA"/>
</dbReference>
<feature type="domain" description="NAD(P)-binding" evidence="9">
    <location>
        <begin position="20"/>
        <end position="323"/>
    </location>
</feature>
<dbReference type="GO" id="GO:0008460">
    <property type="term" value="F:dTDP-glucose 4,6-dehydratase activity"/>
    <property type="evidence" value="ECO:0007669"/>
    <property type="project" value="UniProtKB-EC"/>
</dbReference>
<accession>A0A919SBJ0</accession>
<keyword evidence="6" id="KW-0520">NAD</keyword>
<dbReference type="PANTHER" id="PTHR43000">
    <property type="entry name" value="DTDP-D-GLUCOSE 4,6-DEHYDRATASE-RELATED"/>
    <property type="match status" value="1"/>
</dbReference>
<organism evidence="10 11">
    <name type="scientific">Actinoplanes auranticolor</name>
    <dbReference type="NCBI Taxonomy" id="47988"/>
    <lineage>
        <taxon>Bacteria</taxon>
        <taxon>Bacillati</taxon>
        <taxon>Actinomycetota</taxon>
        <taxon>Actinomycetes</taxon>
        <taxon>Micromonosporales</taxon>
        <taxon>Micromonosporaceae</taxon>
        <taxon>Actinoplanes</taxon>
    </lineage>
</organism>
<evidence type="ECO:0000313" key="11">
    <source>
        <dbReference type="Proteomes" id="UP000681340"/>
    </source>
</evidence>
<dbReference type="CDD" id="cd05246">
    <property type="entry name" value="dTDP_GD_SDR_e"/>
    <property type="match status" value="1"/>
</dbReference>
<reference evidence="10" key="1">
    <citation type="submission" date="2021-03" db="EMBL/GenBank/DDBJ databases">
        <title>Whole genome shotgun sequence of Actinoplanes auranticolor NBRC 12245.</title>
        <authorList>
            <person name="Komaki H."/>
            <person name="Tamura T."/>
        </authorList>
    </citation>
    <scope>NUCLEOTIDE SEQUENCE</scope>
    <source>
        <strain evidence="10">NBRC 12245</strain>
    </source>
</reference>